<feature type="domain" description="Nudix hydrolase" evidence="2">
    <location>
        <begin position="11"/>
        <end position="156"/>
    </location>
</feature>
<dbReference type="CDD" id="cd18873">
    <property type="entry name" value="NUDIX_NadM_like"/>
    <property type="match status" value="1"/>
</dbReference>
<dbReference type="PIRSF" id="PIRSF019423">
    <property type="entry name" value="NMN_biosyn"/>
    <property type="match status" value="1"/>
</dbReference>
<dbReference type="Pfam" id="PF00293">
    <property type="entry name" value="NUDIX"/>
    <property type="match status" value="1"/>
</dbReference>
<reference evidence="4" key="1">
    <citation type="journal article" date="2019" name="Int. J. Syst. Evol. Microbiol.">
        <title>The Global Catalogue of Microorganisms (GCM) 10K type strain sequencing project: providing services to taxonomists for standard genome sequencing and annotation.</title>
        <authorList>
            <consortium name="The Broad Institute Genomics Platform"/>
            <consortium name="The Broad Institute Genome Sequencing Center for Infectious Disease"/>
            <person name="Wu L."/>
            <person name="Ma J."/>
        </authorList>
    </citation>
    <scope>NUCLEOTIDE SEQUENCE [LARGE SCALE GENOMIC DNA]</scope>
    <source>
        <strain evidence="4">JCM 4816</strain>
    </source>
</reference>
<feature type="region of interest" description="Disordered" evidence="1">
    <location>
        <begin position="243"/>
        <end position="267"/>
    </location>
</feature>
<evidence type="ECO:0000259" key="2">
    <source>
        <dbReference type="PROSITE" id="PS51462"/>
    </source>
</evidence>
<dbReference type="RefSeq" id="WP_380584536.1">
    <property type="nucleotide sequence ID" value="NZ_JBHSQJ010000072.1"/>
</dbReference>
<dbReference type="Gene3D" id="3.90.79.10">
    <property type="entry name" value="Nucleoside Triphosphate Pyrophosphohydrolase"/>
    <property type="match status" value="1"/>
</dbReference>
<name>A0ABW1G3R4_9ACTN</name>
<dbReference type="InterPro" id="IPR015797">
    <property type="entry name" value="NUDIX_hydrolase-like_dom_sf"/>
</dbReference>
<dbReference type="PANTHER" id="PTHR43736:SF4">
    <property type="entry name" value="SLR1690 PROTEIN"/>
    <property type="match status" value="1"/>
</dbReference>
<dbReference type="InterPro" id="IPR000086">
    <property type="entry name" value="NUDIX_hydrolase_dom"/>
</dbReference>
<dbReference type="EMBL" id="JBHSQJ010000072">
    <property type="protein sequence ID" value="MFC5909073.1"/>
    <property type="molecule type" value="Genomic_DNA"/>
</dbReference>
<evidence type="ECO:0000256" key="1">
    <source>
        <dbReference type="SAM" id="MobiDB-lite"/>
    </source>
</evidence>
<keyword evidence="4" id="KW-1185">Reference proteome</keyword>
<dbReference type="Gene3D" id="1.10.10.10">
    <property type="entry name" value="Winged helix-like DNA-binding domain superfamily/Winged helix DNA-binding domain"/>
    <property type="match status" value="1"/>
</dbReference>
<evidence type="ECO:0000313" key="4">
    <source>
        <dbReference type="Proteomes" id="UP001596174"/>
    </source>
</evidence>
<dbReference type="InterPro" id="IPR036390">
    <property type="entry name" value="WH_DNA-bd_sf"/>
</dbReference>
<feature type="compositionally biased region" description="Low complexity" evidence="1">
    <location>
        <begin position="251"/>
        <end position="267"/>
    </location>
</feature>
<dbReference type="SUPFAM" id="SSF55811">
    <property type="entry name" value="Nudix"/>
    <property type="match status" value="1"/>
</dbReference>
<dbReference type="Proteomes" id="UP001596174">
    <property type="component" value="Unassembled WGS sequence"/>
</dbReference>
<organism evidence="3 4">
    <name type="scientific">Streptacidiphilus monticola</name>
    <dbReference type="NCBI Taxonomy" id="2161674"/>
    <lineage>
        <taxon>Bacteria</taxon>
        <taxon>Bacillati</taxon>
        <taxon>Actinomycetota</taxon>
        <taxon>Actinomycetes</taxon>
        <taxon>Kitasatosporales</taxon>
        <taxon>Streptomycetaceae</taxon>
        <taxon>Streptacidiphilus</taxon>
    </lineage>
</organism>
<dbReference type="PROSITE" id="PS51462">
    <property type="entry name" value="NUDIX"/>
    <property type="match status" value="1"/>
</dbReference>
<evidence type="ECO:0000313" key="3">
    <source>
        <dbReference type="EMBL" id="MFC5909073.1"/>
    </source>
</evidence>
<gene>
    <name evidence="3" type="ORF">ACFP3V_17860</name>
</gene>
<accession>A0ABW1G3R4</accession>
<protein>
    <submittedName>
        <fullName evidence="3">NUDIX domain-containing protein</fullName>
    </submittedName>
</protein>
<sequence>MSRYDPTAFPPFAVTVDLVVLTVRDNSLCALLVRRAEEPFQGFWALPGGFVRADEGLIEAAARKLYEETFLRAQAAPGQEPDQRPGTGAHLEQLRTYGKPLRDPRMRVVSVAYLALAPDLPTPRPGLDVNSVRWAPVEELLGEKKGDQGLAFDHEQILADGVERARSKIEYSALATAFCPEEFTVGELRRIYEAVWGTPLDPRNFHRKVTGTPGFLLPTGGTTTRQGGRPAQLFRAGGATVLNPPMLRPDNSGSGNGSAASGSGNAS</sequence>
<proteinExistence type="predicted"/>
<dbReference type="InterPro" id="IPR054105">
    <property type="entry name" value="WHD_NrtR"/>
</dbReference>
<dbReference type="InterPro" id="IPR036388">
    <property type="entry name" value="WH-like_DNA-bd_sf"/>
</dbReference>
<dbReference type="InterPro" id="IPR011213">
    <property type="entry name" value="NMN_biosyn"/>
</dbReference>
<dbReference type="Pfam" id="PF21906">
    <property type="entry name" value="WHD_NrtR"/>
    <property type="match status" value="1"/>
</dbReference>
<comment type="caution">
    <text evidence="3">The sequence shown here is derived from an EMBL/GenBank/DDBJ whole genome shotgun (WGS) entry which is preliminary data.</text>
</comment>
<dbReference type="PANTHER" id="PTHR43736">
    <property type="entry name" value="ADP-RIBOSE PYROPHOSPHATASE"/>
    <property type="match status" value="1"/>
</dbReference>
<dbReference type="SUPFAM" id="SSF46785">
    <property type="entry name" value="Winged helix' DNA-binding domain"/>
    <property type="match status" value="1"/>
</dbReference>